<keyword evidence="2" id="KW-0732">Signal</keyword>
<evidence type="ECO:0000256" key="1">
    <source>
        <dbReference type="SAM" id="MobiDB-lite"/>
    </source>
</evidence>
<feature type="chain" id="PRO_5045043065" description="Secreted protein" evidence="2">
    <location>
        <begin position="25"/>
        <end position="116"/>
    </location>
</feature>
<feature type="compositionally biased region" description="Low complexity" evidence="1">
    <location>
        <begin position="41"/>
        <end position="53"/>
    </location>
</feature>
<gene>
    <name evidence="3" type="ORF">GCM10009627_01510</name>
</gene>
<keyword evidence="4" id="KW-1185">Reference proteome</keyword>
<organism evidence="3 4">
    <name type="scientific">Curtobacterium herbarum</name>
    <dbReference type="NCBI Taxonomy" id="150122"/>
    <lineage>
        <taxon>Bacteria</taxon>
        <taxon>Bacillati</taxon>
        <taxon>Actinomycetota</taxon>
        <taxon>Actinomycetes</taxon>
        <taxon>Micrococcales</taxon>
        <taxon>Microbacteriaceae</taxon>
        <taxon>Curtobacterium</taxon>
    </lineage>
</organism>
<dbReference type="EMBL" id="BAAAJX010000002">
    <property type="protein sequence ID" value="GAA1491805.1"/>
    <property type="molecule type" value="Genomic_DNA"/>
</dbReference>
<dbReference type="Proteomes" id="UP001501742">
    <property type="component" value="Unassembled WGS sequence"/>
</dbReference>
<reference evidence="3 4" key="1">
    <citation type="journal article" date="2019" name="Int. J. Syst. Evol. Microbiol.">
        <title>The Global Catalogue of Microorganisms (GCM) 10K type strain sequencing project: providing services to taxonomists for standard genome sequencing and annotation.</title>
        <authorList>
            <consortium name="The Broad Institute Genomics Platform"/>
            <consortium name="The Broad Institute Genome Sequencing Center for Infectious Disease"/>
            <person name="Wu L."/>
            <person name="Ma J."/>
        </authorList>
    </citation>
    <scope>NUCLEOTIDE SEQUENCE [LARGE SCALE GENOMIC DNA]</scope>
    <source>
        <strain evidence="3 4">JCM 12140</strain>
    </source>
</reference>
<evidence type="ECO:0000313" key="4">
    <source>
        <dbReference type="Proteomes" id="UP001501742"/>
    </source>
</evidence>
<feature type="signal peptide" evidence="2">
    <location>
        <begin position="1"/>
        <end position="24"/>
    </location>
</feature>
<proteinExistence type="predicted"/>
<evidence type="ECO:0000256" key="2">
    <source>
        <dbReference type="SAM" id="SignalP"/>
    </source>
</evidence>
<evidence type="ECO:0000313" key="3">
    <source>
        <dbReference type="EMBL" id="GAA1491805.1"/>
    </source>
</evidence>
<comment type="caution">
    <text evidence="3">The sequence shown here is derived from an EMBL/GenBank/DDBJ whole genome shotgun (WGS) entry which is preliminary data.</text>
</comment>
<feature type="region of interest" description="Disordered" evidence="1">
    <location>
        <begin position="29"/>
        <end position="69"/>
    </location>
</feature>
<name>A0ABN1Z8D1_9MICO</name>
<sequence>MQKKTAVSLATLALILAIAGTGVAAATIASPQASSDTVRPATTSTTVQTTAATSEHGGWPGQLPDADRFHGLSRSDQQAVLRRVDRLLGDLSGSRASEVLVTQLSSYRSELARLRR</sequence>
<protein>
    <recommendedName>
        <fullName evidence="5">Secreted protein</fullName>
    </recommendedName>
</protein>
<evidence type="ECO:0008006" key="5">
    <source>
        <dbReference type="Google" id="ProtNLM"/>
    </source>
</evidence>
<accession>A0ABN1Z8D1</accession>
<dbReference type="RefSeq" id="WP_204609536.1">
    <property type="nucleotide sequence ID" value="NZ_BAAAJX010000002.1"/>
</dbReference>